<dbReference type="Proteomes" id="UP000008983">
    <property type="component" value="Unassembled WGS sequence"/>
</dbReference>
<dbReference type="AlphaFoldDB" id="G0R122"/>
<dbReference type="eggNOG" id="KOG1342">
    <property type="taxonomic scope" value="Eukaryota"/>
</dbReference>
<keyword evidence="4" id="KW-1185">Reference proteome</keyword>
<evidence type="ECO:0000256" key="1">
    <source>
        <dbReference type="SAM" id="Coils"/>
    </source>
</evidence>
<evidence type="ECO:0000313" key="3">
    <source>
        <dbReference type="EMBL" id="EGR28789.1"/>
    </source>
</evidence>
<dbReference type="RefSeq" id="XP_004030025.1">
    <property type="nucleotide sequence ID" value="XM_004029977.1"/>
</dbReference>
<proteinExistence type="predicted"/>
<dbReference type="SUPFAM" id="SSF52768">
    <property type="entry name" value="Arginase/deacetylase"/>
    <property type="match status" value="1"/>
</dbReference>
<keyword evidence="1" id="KW-0175">Coiled coil</keyword>
<dbReference type="PANTHER" id="PTHR48252:SF77">
    <property type="entry name" value="HISTONE DEACETYLASE DOMAIN-CONTAINING PROTEIN"/>
    <property type="match status" value="1"/>
</dbReference>
<name>G0R122_ICHMU</name>
<dbReference type="GeneID" id="14904872"/>
<gene>
    <name evidence="3" type="ORF">IMG5_168250</name>
</gene>
<dbReference type="OMA" id="CLNVPLW"/>
<dbReference type="InParanoid" id="G0R122"/>
<dbReference type="STRING" id="857967.G0R122"/>
<feature type="domain" description="Histone deacetylase" evidence="2">
    <location>
        <begin position="2"/>
        <end position="71"/>
    </location>
</feature>
<dbReference type="OrthoDB" id="1925057at2759"/>
<dbReference type="PANTHER" id="PTHR48252">
    <property type="entry name" value="HISTONE DEACETYLASE 2-RELATED"/>
    <property type="match status" value="1"/>
</dbReference>
<reference evidence="3 4" key="1">
    <citation type="submission" date="2011-07" db="EMBL/GenBank/DDBJ databases">
        <authorList>
            <person name="Coyne R."/>
            <person name="Brami D."/>
            <person name="Johnson J."/>
            <person name="Hostetler J."/>
            <person name="Hannick L."/>
            <person name="Clark T."/>
            <person name="Cassidy-Hanley D."/>
            <person name="Inman J."/>
        </authorList>
    </citation>
    <scope>NUCLEOTIDE SEQUENCE [LARGE SCALE GENOMIC DNA]</scope>
    <source>
        <strain evidence="3 4">G5</strain>
    </source>
</reference>
<feature type="coiled-coil region" evidence="1">
    <location>
        <begin position="102"/>
        <end position="129"/>
    </location>
</feature>
<protein>
    <recommendedName>
        <fullName evidence="2">Histone deacetylase domain-containing protein</fullName>
    </recommendedName>
</protein>
<dbReference type="InterPro" id="IPR037138">
    <property type="entry name" value="His_deacetylse_dom_sf"/>
</dbReference>
<organism evidence="3 4">
    <name type="scientific">Ichthyophthirius multifiliis</name>
    <name type="common">White spot disease agent</name>
    <name type="synonym">Ich</name>
    <dbReference type="NCBI Taxonomy" id="5932"/>
    <lineage>
        <taxon>Eukaryota</taxon>
        <taxon>Sar</taxon>
        <taxon>Alveolata</taxon>
        <taxon>Ciliophora</taxon>
        <taxon>Intramacronucleata</taxon>
        <taxon>Oligohymenophorea</taxon>
        <taxon>Hymenostomatida</taxon>
        <taxon>Ophryoglenina</taxon>
        <taxon>Ichthyophthirius</taxon>
    </lineage>
</organism>
<dbReference type="InterPro" id="IPR023801">
    <property type="entry name" value="His_deacetylse_dom"/>
</dbReference>
<evidence type="ECO:0000313" key="4">
    <source>
        <dbReference type="Proteomes" id="UP000008983"/>
    </source>
</evidence>
<sequence length="205" mass="23695">MNKVMEVYRPDVIVFQTGADSLANDKIGHFNLSIVGHGECLKYMMGFGVPMVVLGGGGYTIQNVSRCWAFETGLMVHKKLEGPIPVDDPFFHLYEKQTSLHVPILQVENKNSKEELNKIQEEIFKQLKECECSPNVQFNNVPKTFVYDDDDYMEECEEDVNHDFQISQNQEAFAQYINGYMTSERQLDVRKSPLLIQKRERNNFI</sequence>
<dbReference type="EMBL" id="GL984209">
    <property type="protein sequence ID" value="EGR28789.1"/>
    <property type="molecule type" value="Genomic_DNA"/>
</dbReference>
<dbReference type="InterPro" id="IPR023696">
    <property type="entry name" value="Ureohydrolase_dom_sf"/>
</dbReference>
<evidence type="ECO:0000259" key="2">
    <source>
        <dbReference type="Pfam" id="PF00850"/>
    </source>
</evidence>
<dbReference type="Pfam" id="PF00850">
    <property type="entry name" value="Hist_deacetyl"/>
    <property type="match status" value="1"/>
</dbReference>
<dbReference type="Gene3D" id="3.40.800.20">
    <property type="entry name" value="Histone deacetylase domain"/>
    <property type="match status" value="1"/>
</dbReference>
<accession>G0R122</accession>